<comment type="function">
    <text evidence="7">Plays an important role in the control of DNA replication and the maintenance of replication fork stability.</text>
</comment>
<dbReference type="PANTHER" id="PTHR13220:SF11">
    <property type="entry name" value="TIMELESS-INTERACTING PROTEIN"/>
    <property type="match status" value="1"/>
</dbReference>
<keyword evidence="6 7" id="KW-0131">Cell cycle</keyword>
<dbReference type="GO" id="GO:0003677">
    <property type="term" value="F:DNA binding"/>
    <property type="evidence" value="ECO:0007669"/>
    <property type="project" value="TreeGrafter"/>
</dbReference>
<evidence type="ECO:0000256" key="8">
    <source>
        <dbReference type="SAM" id="MobiDB-lite"/>
    </source>
</evidence>
<evidence type="ECO:0000256" key="3">
    <source>
        <dbReference type="ARBA" id="ARBA00022763"/>
    </source>
</evidence>
<dbReference type="AlphaFoldDB" id="A0A9P8I636"/>
<evidence type="ECO:0000313" key="11">
    <source>
        <dbReference type="Proteomes" id="UP000698800"/>
    </source>
</evidence>
<organism evidence="10 11">
    <name type="scientific">Glutinoglossum americanum</name>
    <dbReference type="NCBI Taxonomy" id="1670608"/>
    <lineage>
        <taxon>Eukaryota</taxon>
        <taxon>Fungi</taxon>
        <taxon>Dikarya</taxon>
        <taxon>Ascomycota</taxon>
        <taxon>Pezizomycotina</taxon>
        <taxon>Geoglossomycetes</taxon>
        <taxon>Geoglossales</taxon>
        <taxon>Geoglossaceae</taxon>
        <taxon>Glutinoglossum</taxon>
    </lineage>
</organism>
<keyword evidence="4" id="KW-0236">DNA replication inhibitor</keyword>
<dbReference type="GO" id="GO:0006974">
    <property type="term" value="P:DNA damage response"/>
    <property type="evidence" value="ECO:0007669"/>
    <property type="project" value="UniProtKB-KW"/>
</dbReference>
<evidence type="ECO:0000256" key="7">
    <source>
        <dbReference type="RuleBase" id="RU366049"/>
    </source>
</evidence>
<evidence type="ECO:0000256" key="1">
    <source>
        <dbReference type="ARBA" id="ARBA00004123"/>
    </source>
</evidence>
<evidence type="ECO:0000256" key="6">
    <source>
        <dbReference type="ARBA" id="ARBA00023306"/>
    </source>
</evidence>
<feature type="region of interest" description="Disordered" evidence="8">
    <location>
        <begin position="1"/>
        <end position="39"/>
    </location>
</feature>
<keyword evidence="3 7" id="KW-0227">DNA damage</keyword>
<dbReference type="InterPro" id="IPR040038">
    <property type="entry name" value="TIPIN/Csm3/Swi3"/>
</dbReference>
<dbReference type="GO" id="GO:0031297">
    <property type="term" value="P:replication fork processing"/>
    <property type="evidence" value="ECO:0007669"/>
    <property type="project" value="UniProtKB-UniRule"/>
</dbReference>
<comment type="caution">
    <text evidence="10">The sequence shown here is derived from an EMBL/GenBank/DDBJ whole genome shotgun (WGS) entry which is preliminary data.</text>
</comment>
<dbReference type="InterPro" id="IPR012923">
    <property type="entry name" value="Csm3"/>
</dbReference>
<accession>A0A9P8I636</accession>
<comment type="subcellular location">
    <subcellularLocation>
        <location evidence="1 7">Nucleus</location>
    </subcellularLocation>
</comment>
<name>A0A9P8I636_9PEZI</name>
<evidence type="ECO:0000259" key="9">
    <source>
        <dbReference type="Pfam" id="PF07962"/>
    </source>
</evidence>
<dbReference type="GO" id="GO:0031298">
    <property type="term" value="C:replication fork protection complex"/>
    <property type="evidence" value="ECO:0007669"/>
    <property type="project" value="TreeGrafter"/>
</dbReference>
<comment type="similarity">
    <text evidence="2 7">Belongs to the CSM3 family.</text>
</comment>
<evidence type="ECO:0000256" key="4">
    <source>
        <dbReference type="ARBA" id="ARBA00022880"/>
    </source>
</evidence>
<dbReference type="GO" id="GO:0000076">
    <property type="term" value="P:DNA replication checkpoint signaling"/>
    <property type="evidence" value="ECO:0007669"/>
    <property type="project" value="UniProtKB-UniRule"/>
</dbReference>
<feature type="region of interest" description="Disordered" evidence="8">
    <location>
        <begin position="233"/>
        <end position="282"/>
    </location>
</feature>
<dbReference type="GO" id="GO:0043111">
    <property type="term" value="P:replication fork arrest"/>
    <property type="evidence" value="ECO:0007669"/>
    <property type="project" value="TreeGrafter"/>
</dbReference>
<dbReference type="Proteomes" id="UP000698800">
    <property type="component" value="Unassembled WGS sequence"/>
</dbReference>
<evidence type="ECO:0000256" key="5">
    <source>
        <dbReference type="ARBA" id="ARBA00023242"/>
    </source>
</evidence>
<protein>
    <recommendedName>
        <fullName evidence="7">Chromosome segregation in meiosis protein</fullName>
    </recommendedName>
</protein>
<sequence length="365" mass="39364">MSSANTNPFLGSYLNGGSSPEPESRSRNTAAQPVGEEFDDLFDYDPGIDDIFREVDTNMNAPTTAGKGSKSTGRKGAANMAGLGIDEEIQITRKKRVNVKLDQNRLLSQAGIPKLRRIAKERLRFKGKGHEYSDAARILSLYQLWLDDLYPKAKFADALTIVEKLGHSKRMQVMRKGWIEGTASRTTDENSESTNSHEVELNIHGLFNKSVNENVQGGGITAGVAAEGTLFGDGPQATCRQRAPPRVSDQGSSEDLYSSPKVKRSVNSALKSSGDGGDGLFFSEDEAQEENAAKGGQKDVVSAEDDMPGEDELDMLLNEGAVNAVSNNVVIKGDGATKVTVVASKAQGEEDFDDEMEAMMGMDNM</sequence>
<keyword evidence="11" id="KW-1185">Reference proteome</keyword>
<reference evidence="10" key="1">
    <citation type="submission" date="2021-03" db="EMBL/GenBank/DDBJ databases">
        <title>Comparative genomics and phylogenomic investigation of the class Geoglossomycetes provide insights into ecological specialization and systematics.</title>
        <authorList>
            <person name="Melie T."/>
            <person name="Pirro S."/>
            <person name="Miller A.N."/>
            <person name="Quandt A."/>
        </authorList>
    </citation>
    <scope>NUCLEOTIDE SEQUENCE</scope>
    <source>
        <strain evidence="10">GBOQ0MN5Z8</strain>
    </source>
</reference>
<gene>
    <name evidence="10" type="ORF">FGG08_004030</name>
</gene>
<evidence type="ECO:0000313" key="10">
    <source>
        <dbReference type="EMBL" id="KAH0541489.1"/>
    </source>
</evidence>
<keyword evidence="5 7" id="KW-0539">Nucleus</keyword>
<dbReference type="EMBL" id="JAGHQL010000077">
    <property type="protein sequence ID" value="KAH0541489.1"/>
    <property type="molecule type" value="Genomic_DNA"/>
</dbReference>
<dbReference type="Pfam" id="PF07962">
    <property type="entry name" value="Swi3"/>
    <property type="match status" value="1"/>
</dbReference>
<dbReference type="PANTHER" id="PTHR13220">
    <property type="entry name" value="TIMELESS INTERACTING-RELATED"/>
    <property type="match status" value="1"/>
</dbReference>
<feature type="domain" description="Chromosome segregation in meiosis protein 3" evidence="9">
    <location>
        <begin position="100"/>
        <end position="181"/>
    </location>
</feature>
<dbReference type="OrthoDB" id="437078at2759"/>
<proteinExistence type="inferred from homology"/>
<evidence type="ECO:0000256" key="2">
    <source>
        <dbReference type="ARBA" id="ARBA00006075"/>
    </source>
</evidence>